<evidence type="ECO:0000313" key="15">
    <source>
        <dbReference type="Proteomes" id="UP000014018"/>
    </source>
</evidence>
<evidence type="ECO:0000256" key="3">
    <source>
        <dbReference type="ARBA" id="ARBA00009370"/>
    </source>
</evidence>
<comment type="catalytic activity">
    <reaction evidence="1 12">
        <text>Cleavage of hydrophobic, N-terminal signal or leader sequences from secreted and periplasmic proteins.</text>
        <dbReference type="EC" id="3.4.21.89"/>
    </reaction>
</comment>
<dbReference type="EMBL" id="AHFB01000039">
    <property type="protein sequence ID" value="EOO35515.1"/>
    <property type="molecule type" value="Genomic_DNA"/>
</dbReference>
<keyword evidence="5" id="KW-1003">Cell membrane</keyword>
<gene>
    <name evidence="14" type="ORF">IIU_02126</name>
</gene>
<dbReference type="GO" id="GO:0009003">
    <property type="term" value="F:signal peptidase activity"/>
    <property type="evidence" value="ECO:0007669"/>
    <property type="project" value="UniProtKB-EC"/>
</dbReference>
<dbReference type="GO" id="GO:0004252">
    <property type="term" value="F:serine-type endopeptidase activity"/>
    <property type="evidence" value="ECO:0007669"/>
    <property type="project" value="InterPro"/>
</dbReference>
<reference evidence="14 15" key="1">
    <citation type="submission" date="2012-12" db="EMBL/GenBank/DDBJ databases">
        <title>The Genome Sequence of Bacillus cereus VD133.</title>
        <authorList>
            <consortium name="The Broad Institute Genome Sequencing Platform"/>
            <consortium name="The Broad Institute Genome Sequencing Center for Infectious Disease"/>
            <person name="Feldgarden M."/>
            <person name="Van der Auwera G.A."/>
            <person name="Mahillon J."/>
            <person name="Duprez V."/>
            <person name="Timmery S."/>
            <person name="Mattelet C."/>
            <person name="Dierick K."/>
            <person name="Sun M."/>
            <person name="Yu Z."/>
            <person name="Zhu L."/>
            <person name="Hu X."/>
            <person name="Shank E.B."/>
            <person name="Swiecicka I."/>
            <person name="Hansen B.M."/>
            <person name="Andrup L."/>
            <person name="Walker B."/>
            <person name="Young S.K."/>
            <person name="Zeng Q."/>
            <person name="Gargeya S."/>
            <person name="Fitzgerald M."/>
            <person name="Haas B."/>
            <person name="Abouelleil A."/>
            <person name="Alvarado L."/>
            <person name="Arachchi H.M."/>
            <person name="Berlin A.M."/>
            <person name="Chapman S.B."/>
            <person name="Dewar J."/>
            <person name="Goldberg J."/>
            <person name="Griggs A."/>
            <person name="Gujja S."/>
            <person name="Hansen M."/>
            <person name="Howarth C."/>
            <person name="Imamovic A."/>
            <person name="Larimer J."/>
            <person name="McCowan C."/>
            <person name="Murphy C."/>
            <person name="Neiman D."/>
            <person name="Pearson M."/>
            <person name="Priest M."/>
            <person name="Roberts A."/>
            <person name="Saif S."/>
            <person name="Shea T."/>
            <person name="Sisk P."/>
            <person name="Sykes S."/>
            <person name="Wortman J."/>
            <person name="Nusbaum C."/>
            <person name="Birren B."/>
        </authorList>
    </citation>
    <scope>NUCLEOTIDE SEQUENCE [LARGE SCALE GENOMIC DNA]</scope>
    <source>
        <strain evidence="14 15">VD133</strain>
    </source>
</reference>
<evidence type="ECO:0000256" key="11">
    <source>
        <dbReference type="PIRSR" id="PIRSR600223-1"/>
    </source>
</evidence>
<dbReference type="PROSITE" id="PS00761">
    <property type="entry name" value="SPASE_I_3"/>
    <property type="match status" value="1"/>
</dbReference>
<evidence type="ECO:0000256" key="2">
    <source>
        <dbReference type="ARBA" id="ARBA00004401"/>
    </source>
</evidence>
<dbReference type="PRINTS" id="PR00727">
    <property type="entry name" value="LEADERPTASE"/>
</dbReference>
<evidence type="ECO:0000256" key="4">
    <source>
        <dbReference type="ARBA" id="ARBA00013208"/>
    </source>
</evidence>
<accession>A0A9W5V3D5</accession>
<feature type="domain" description="Peptidase S26" evidence="13">
    <location>
        <begin position="11"/>
        <end position="167"/>
    </location>
</feature>
<dbReference type="Gene3D" id="2.10.109.10">
    <property type="entry name" value="Umud Fragment, subunit A"/>
    <property type="match status" value="1"/>
</dbReference>
<comment type="subcellular location">
    <subcellularLocation>
        <location evidence="2">Cell membrane</location>
        <topology evidence="2">Single-pass type II membrane protein</topology>
    </subcellularLocation>
    <subcellularLocation>
        <location evidence="12">Membrane</location>
        <topology evidence="12">Single-pass type II membrane protein</topology>
    </subcellularLocation>
</comment>
<dbReference type="InterPro" id="IPR019533">
    <property type="entry name" value="Peptidase_S26"/>
</dbReference>
<name>A0A9W5V3D5_BACCE</name>
<keyword evidence="10 12" id="KW-0472">Membrane</keyword>
<evidence type="ECO:0000256" key="10">
    <source>
        <dbReference type="ARBA" id="ARBA00023136"/>
    </source>
</evidence>
<dbReference type="InterPro" id="IPR019756">
    <property type="entry name" value="Pept_S26A_signal_pept_1_Ser-AS"/>
</dbReference>
<dbReference type="InterPro" id="IPR019758">
    <property type="entry name" value="Pept_S26A_signal_pept_1_CS"/>
</dbReference>
<proteinExistence type="inferred from homology"/>
<dbReference type="Proteomes" id="UP000014018">
    <property type="component" value="Unassembled WGS sequence"/>
</dbReference>
<evidence type="ECO:0000256" key="7">
    <source>
        <dbReference type="ARBA" id="ARBA00022692"/>
    </source>
</evidence>
<evidence type="ECO:0000256" key="9">
    <source>
        <dbReference type="ARBA" id="ARBA00022989"/>
    </source>
</evidence>
<sequence>MKLFILKYWRNICSYILIIIGVIFINKSFLFCMVEGISMQPTLNEKDYILVNKVNVCLSSFHHGDVVIIKKEDEPTYYVKRIIGLSGDKIQLKKDEVFINGKKRDESYIHLDMSQVSNRFSNFREIKVPTHKLFVLGDNRNHSKDSRNTLGLIDESNIIGKVEMVFYPFDHIKWIKYFY</sequence>
<dbReference type="FunFam" id="2.10.109.10:FF:000008">
    <property type="entry name" value="Signal peptidase I"/>
    <property type="match status" value="1"/>
</dbReference>
<evidence type="ECO:0000256" key="6">
    <source>
        <dbReference type="ARBA" id="ARBA00022670"/>
    </source>
</evidence>
<comment type="similarity">
    <text evidence="3 12">Belongs to the peptidase S26 family.</text>
</comment>
<dbReference type="Pfam" id="PF10502">
    <property type="entry name" value="Peptidase_S26"/>
    <property type="match status" value="1"/>
</dbReference>
<evidence type="ECO:0000256" key="8">
    <source>
        <dbReference type="ARBA" id="ARBA00022801"/>
    </source>
</evidence>
<dbReference type="NCBIfam" id="TIGR02227">
    <property type="entry name" value="sigpep_I_bact"/>
    <property type="match status" value="1"/>
</dbReference>
<dbReference type="PANTHER" id="PTHR43390:SF1">
    <property type="entry name" value="CHLOROPLAST PROCESSING PEPTIDASE"/>
    <property type="match status" value="1"/>
</dbReference>
<dbReference type="RefSeq" id="WP_016110063.1">
    <property type="nucleotide sequence ID" value="NZ_KB976173.1"/>
</dbReference>
<protein>
    <recommendedName>
        <fullName evidence="4 12">Signal peptidase I</fullName>
        <ecNumber evidence="4 12">3.4.21.89</ecNumber>
    </recommendedName>
</protein>
<evidence type="ECO:0000313" key="14">
    <source>
        <dbReference type="EMBL" id="EOO35515.1"/>
    </source>
</evidence>
<keyword evidence="8 12" id="KW-0378">Hydrolase</keyword>
<dbReference type="InterPro" id="IPR000223">
    <property type="entry name" value="Pept_S26A_signal_pept_1"/>
</dbReference>
<keyword evidence="9 12" id="KW-1133">Transmembrane helix</keyword>
<feature type="active site" evidence="11">
    <location>
        <position position="80"/>
    </location>
</feature>
<keyword evidence="6 12" id="KW-0645">Protease</keyword>
<feature type="active site" evidence="11">
    <location>
        <position position="38"/>
    </location>
</feature>
<evidence type="ECO:0000256" key="12">
    <source>
        <dbReference type="RuleBase" id="RU362042"/>
    </source>
</evidence>
<evidence type="ECO:0000256" key="5">
    <source>
        <dbReference type="ARBA" id="ARBA00022475"/>
    </source>
</evidence>
<dbReference type="AlphaFoldDB" id="A0A9W5V3D5"/>
<feature type="transmembrane region" description="Helical" evidence="12">
    <location>
        <begin position="12"/>
        <end position="31"/>
    </location>
</feature>
<evidence type="ECO:0000259" key="13">
    <source>
        <dbReference type="Pfam" id="PF10502"/>
    </source>
</evidence>
<dbReference type="InterPro" id="IPR036286">
    <property type="entry name" value="LexA/Signal_pep-like_sf"/>
</dbReference>
<organism evidence="14 15">
    <name type="scientific">Bacillus cereus VD133</name>
    <dbReference type="NCBI Taxonomy" id="1053233"/>
    <lineage>
        <taxon>Bacteria</taxon>
        <taxon>Bacillati</taxon>
        <taxon>Bacillota</taxon>
        <taxon>Bacilli</taxon>
        <taxon>Bacillales</taxon>
        <taxon>Bacillaceae</taxon>
        <taxon>Bacillus</taxon>
        <taxon>Bacillus cereus group</taxon>
    </lineage>
</organism>
<comment type="caution">
    <text evidence="14">The sequence shown here is derived from an EMBL/GenBank/DDBJ whole genome shotgun (WGS) entry which is preliminary data.</text>
</comment>
<dbReference type="GO" id="GO:0005886">
    <property type="term" value="C:plasma membrane"/>
    <property type="evidence" value="ECO:0007669"/>
    <property type="project" value="UniProtKB-SubCell"/>
</dbReference>
<keyword evidence="7 12" id="KW-0812">Transmembrane</keyword>
<dbReference type="EC" id="3.4.21.89" evidence="4 12"/>
<dbReference type="SUPFAM" id="SSF51306">
    <property type="entry name" value="LexA/Signal peptidase"/>
    <property type="match status" value="1"/>
</dbReference>
<dbReference type="GO" id="GO:0006465">
    <property type="term" value="P:signal peptide processing"/>
    <property type="evidence" value="ECO:0007669"/>
    <property type="project" value="InterPro"/>
</dbReference>
<dbReference type="PANTHER" id="PTHR43390">
    <property type="entry name" value="SIGNAL PEPTIDASE I"/>
    <property type="match status" value="1"/>
</dbReference>
<dbReference type="PROSITE" id="PS00501">
    <property type="entry name" value="SPASE_I_1"/>
    <property type="match status" value="1"/>
</dbReference>
<dbReference type="CDD" id="cd06530">
    <property type="entry name" value="S26_SPase_I"/>
    <property type="match status" value="1"/>
</dbReference>
<evidence type="ECO:0000256" key="1">
    <source>
        <dbReference type="ARBA" id="ARBA00000677"/>
    </source>
</evidence>